<dbReference type="EMBL" id="JABAIA010000001">
    <property type="protein sequence ID" value="NLR63144.1"/>
    <property type="molecule type" value="Genomic_DNA"/>
</dbReference>
<feature type="compositionally biased region" description="Acidic residues" evidence="1">
    <location>
        <begin position="44"/>
        <end position="66"/>
    </location>
</feature>
<comment type="caution">
    <text evidence="2">The sequence shown here is derived from an EMBL/GenBank/DDBJ whole genome shotgun (WGS) entry which is preliminary data.</text>
</comment>
<protein>
    <submittedName>
        <fullName evidence="2">Uncharacterized protein</fullName>
    </submittedName>
</protein>
<feature type="compositionally biased region" description="Basic and acidic residues" evidence="1">
    <location>
        <begin position="1"/>
        <end position="43"/>
    </location>
</feature>
<feature type="region of interest" description="Disordered" evidence="1">
    <location>
        <begin position="1"/>
        <end position="66"/>
    </location>
</feature>
<proteinExistence type="predicted"/>
<evidence type="ECO:0000313" key="2">
    <source>
        <dbReference type="EMBL" id="NLR63144.1"/>
    </source>
</evidence>
<evidence type="ECO:0000313" key="3">
    <source>
        <dbReference type="Proteomes" id="UP000570474"/>
    </source>
</evidence>
<organism evidence="2 3">
    <name type="scientific">Chitinophaga varians</name>
    <dbReference type="NCBI Taxonomy" id="2202339"/>
    <lineage>
        <taxon>Bacteria</taxon>
        <taxon>Pseudomonadati</taxon>
        <taxon>Bacteroidota</taxon>
        <taxon>Chitinophagia</taxon>
        <taxon>Chitinophagales</taxon>
        <taxon>Chitinophagaceae</taxon>
        <taxon>Chitinophaga</taxon>
    </lineage>
</organism>
<evidence type="ECO:0000256" key="1">
    <source>
        <dbReference type="SAM" id="MobiDB-lite"/>
    </source>
</evidence>
<gene>
    <name evidence="2" type="ORF">HGH92_02385</name>
</gene>
<sequence length="66" mass="7577">MPAEEKTTGSDRSNEHKKVTDETLHPQDPHSRERIIQQKRAEEDIPEQTPIDDEELAGDEPLTEDL</sequence>
<accession>A0A847RNE0</accession>
<dbReference type="Proteomes" id="UP000570474">
    <property type="component" value="Unassembled WGS sequence"/>
</dbReference>
<reference evidence="2 3" key="1">
    <citation type="submission" date="2020-04" db="EMBL/GenBank/DDBJ databases">
        <authorList>
            <person name="Yin C."/>
        </authorList>
    </citation>
    <scope>NUCLEOTIDE SEQUENCE [LARGE SCALE GENOMIC DNA]</scope>
    <source>
        <strain evidence="2 3">Ae27</strain>
    </source>
</reference>
<dbReference type="RefSeq" id="WP_168869157.1">
    <property type="nucleotide sequence ID" value="NZ_JABAIA010000001.1"/>
</dbReference>
<dbReference type="AlphaFoldDB" id="A0A847RNE0"/>
<name>A0A847RNE0_9BACT</name>
<keyword evidence="3" id="KW-1185">Reference proteome</keyword>